<feature type="non-terminal residue" evidence="1">
    <location>
        <position position="1"/>
    </location>
</feature>
<sequence>IHVVRIKRRTNAPAMDKCVILVARIEMTIADALLHSLIMKPKNHVTLVIKFHAYPTNRQGAVLAPSLGVCCGVKCTPHMA</sequence>
<reference evidence="1 2" key="1">
    <citation type="journal article" date="2019" name="Sci. Rep.">
        <title>Orb-weaving spider Araneus ventricosus genome elucidates the spidroin gene catalogue.</title>
        <authorList>
            <person name="Kono N."/>
            <person name="Nakamura H."/>
            <person name="Ohtoshi R."/>
            <person name="Moran D.A.P."/>
            <person name="Shinohara A."/>
            <person name="Yoshida Y."/>
            <person name="Fujiwara M."/>
            <person name="Mori M."/>
            <person name="Tomita M."/>
            <person name="Arakawa K."/>
        </authorList>
    </citation>
    <scope>NUCLEOTIDE SEQUENCE [LARGE SCALE GENOMIC DNA]</scope>
</reference>
<protein>
    <submittedName>
        <fullName evidence="1">Uncharacterized protein</fullName>
    </submittedName>
</protein>
<comment type="caution">
    <text evidence="1">The sequence shown here is derived from an EMBL/GenBank/DDBJ whole genome shotgun (WGS) entry which is preliminary data.</text>
</comment>
<dbReference type="AlphaFoldDB" id="A0A4Y2BWY0"/>
<dbReference type="Proteomes" id="UP000499080">
    <property type="component" value="Unassembled WGS sequence"/>
</dbReference>
<evidence type="ECO:0000313" key="2">
    <source>
        <dbReference type="Proteomes" id="UP000499080"/>
    </source>
</evidence>
<gene>
    <name evidence="1" type="ORF">AVEN_11889_1</name>
</gene>
<keyword evidence="2" id="KW-1185">Reference proteome</keyword>
<evidence type="ECO:0000313" key="1">
    <source>
        <dbReference type="EMBL" id="GBL96682.1"/>
    </source>
</evidence>
<name>A0A4Y2BWY0_ARAVE</name>
<dbReference type="EMBL" id="BGPR01084746">
    <property type="protein sequence ID" value="GBL96682.1"/>
    <property type="molecule type" value="Genomic_DNA"/>
</dbReference>
<organism evidence="1 2">
    <name type="scientific">Araneus ventricosus</name>
    <name type="common">Orbweaver spider</name>
    <name type="synonym">Epeira ventricosa</name>
    <dbReference type="NCBI Taxonomy" id="182803"/>
    <lineage>
        <taxon>Eukaryota</taxon>
        <taxon>Metazoa</taxon>
        <taxon>Ecdysozoa</taxon>
        <taxon>Arthropoda</taxon>
        <taxon>Chelicerata</taxon>
        <taxon>Arachnida</taxon>
        <taxon>Araneae</taxon>
        <taxon>Araneomorphae</taxon>
        <taxon>Entelegynae</taxon>
        <taxon>Araneoidea</taxon>
        <taxon>Araneidae</taxon>
        <taxon>Araneus</taxon>
    </lineage>
</organism>
<accession>A0A4Y2BWY0</accession>
<proteinExistence type="predicted"/>